<keyword evidence="5" id="KW-0804">Transcription</keyword>
<evidence type="ECO:0000256" key="7">
    <source>
        <dbReference type="SAM" id="MobiDB-lite"/>
    </source>
</evidence>
<dbReference type="InterPro" id="IPR002197">
    <property type="entry name" value="HTH_Fis"/>
</dbReference>
<feature type="compositionally biased region" description="Basic and acidic residues" evidence="7">
    <location>
        <begin position="451"/>
        <end position="461"/>
    </location>
</feature>
<evidence type="ECO:0000256" key="1">
    <source>
        <dbReference type="ARBA" id="ARBA00022741"/>
    </source>
</evidence>
<dbReference type="RefSeq" id="WP_203389273.1">
    <property type="nucleotide sequence ID" value="NZ_CP064781.1"/>
</dbReference>
<evidence type="ECO:0000256" key="3">
    <source>
        <dbReference type="ARBA" id="ARBA00023015"/>
    </source>
</evidence>
<dbReference type="InterPro" id="IPR011006">
    <property type="entry name" value="CheY-like_superfamily"/>
</dbReference>
<dbReference type="PRINTS" id="PR01590">
    <property type="entry name" value="HTHFIS"/>
</dbReference>
<dbReference type="InterPro" id="IPR025944">
    <property type="entry name" value="Sigma_54_int_dom_CS"/>
</dbReference>
<dbReference type="GO" id="GO:0043565">
    <property type="term" value="F:sequence-specific DNA binding"/>
    <property type="evidence" value="ECO:0007669"/>
    <property type="project" value="InterPro"/>
</dbReference>
<dbReference type="SMART" id="SM00382">
    <property type="entry name" value="AAA"/>
    <property type="match status" value="1"/>
</dbReference>
<dbReference type="InterPro" id="IPR058031">
    <property type="entry name" value="AAA_lid_NorR"/>
</dbReference>
<feature type="modified residue" description="4-aspartylphosphate" evidence="6">
    <location>
        <position position="67"/>
    </location>
</feature>
<keyword evidence="4" id="KW-0238">DNA-binding</keyword>
<evidence type="ECO:0000256" key="2">
    <source>
        <dbReference type="ARBA" id="ARBA00022840"/>
    </source>
</evidence>
<dbReference type="InterPro" id="IPR027417">
    <property type="entry name" value="P-loop_NTPase"/>
</dbReference>
<dbReference type="Pfam" id="PF00072">
    <property type="entry name" value="Response_reg"/>
    <property type="match status" value="1"/>
</dbReference>
<feature type="region of interest" description="Disordered" evidence="7">
    <location>
        <begin position="451"/>
        <end position="472"/>
    </location>
</feature>
<dbReference type="SUPFAM" id="SSF52172">
    <property type="entry name" value="CheY-like"/>
    <property type="match status" value="1"/>
</dbReference>
<keyword evidence="2" id="KW-0067">ATP-binding</keyword>
<dbReference type="Gene3D" id="1.10.8.60">
    <property type="match status" value="1"/>
</dbReference>
<dbReference type="PROSITE" id="PS50045">
    <property type="entry name" value="SIGMA54_INTERACT_4"/>
    <property type="match status" value="1"/>
</dbReference>
<name>A0A974Y5W7_9RHOO</name>
<keyword evidence="1" id="KW-0547">Nucleotide-binding</keyword>
<feature type="domain" description="Response regulatory" evidence="9">
    <location>
        <begin position="18"/>
        <end position="132"/>
    </location>
</feature>
<sequence length="472" mass="51906">MQYDNEAASDFGGWQAFSILIVDDEAGMRSFLERALKARCGQVESAGNVEDAAELMARLHFDLIVLDISLPGKSGIDWLLELRRGGYAGDVVLITAFADMETAISALRGGASDFILKPFRVDQILNSIKRCFERARLARENFVLRRELAELCAEVEGFVGRSPQIQTLRSLVRRIAPMPTTVLLQGESGTGKEVTARALHQMSKRAQRPFVPVNCAAISPELIESELFGHVKGAFTGASEARNGLFYYAHGGTLFLDEIGELPLAMQTKLLRALEERRIRPVGSAREVPVDVRIIAATNRDLQEEVAAGRFRQDLFFRLAVVDITIPPLRERTEDIPDLARHFMALFSAQLGVEPLPLGADIVARLAAYPWPGNVRELRNFVERSLILGAFPALSIAAAHGAPAIAGEELTLEEVERQHIQRVLAAVGGNKSEAARRLGVSRKTLERKCAEWGRSASRDETAAAPDEVYEPS</sequence>
<dbReference type="PROSITE" id="PS00676">
    <property type="entry name" value="SIGMA54_INTERACT_2"/>
    <property type="match status" value="1"/>
</dbReference>
<dbReference type="CDD" id="cd00156">
    <property type="entry name" value="REC"/>
    <property type="match status" value="1"/>
</dbReference>
<dbReference type="AlphaFoldDB" id="A0A974Y5W7"/>
<evidence type="ECO:0000313" key="10">
    <source>
        <dbReference type="EMBL" id="QRJ65760.1"/>
    </source>
</evidence>
<protein>
    <submittedName>
        <fullName evidence="10">Sigma-54-dependent Fis family transcriptional regulator</fullName>
    </submittedName>
</protein>
<keyword evidence="3" id="KW-0805">Transcription regulation</keyword>
<dbReference type="Pfam" id="PF25601">
    <property type="entry name" value="AAA_lid_14"/>
    <property type="match status" value="1"/>
</dbReference>
<accession>A0A974Y5W7</accession>
<reference evidence="10" key="1">
    <citation type="submission" date="2020-11" db="EMBL/GenBank/DDBJ databases">
        <title>Azospira restricta DSM 18626 genome sequence.</title>
        <authorList>
            <person name="Moe W.M."/>
        </authorList>
    </citation>
    <scope>NUCLEOTIDE SEQUENCE</scope>
    <source>
        <strain evidence="10">DSM 18626</strain>
    </source>
</reference>
<dbReference type="Proteomes" id="UP000663444">
    <property type="component" value="Chromosome"/>
</dbReference>
<dbReference type="Gene3D" id="3.40.50.2300">
    <property type="match status" value="1"/>
</dbReference>
<dbReference type="Pfam" id="PF02954">
    <property type="entry name" value="HTH_8"/>
    <property type="match status" value="1"/>
</dbReference>
<organism evidence="10 11">
    <name type="scientific">Azospira restricta</name>
    <dbReference type="NCBI Taxonomy" id="404405"/>
    <lineage>
        <taxon>Bacteria</taxon>
        <taxon>Pseudomonadati</taxon>
        <taxon>Pseudomonadota</taxon>
        <taxon>Betaproteobacteria</taxon>
        <taxon>Rhodocyclales</taxon>
        <taxon>Rhodocyclaceae</taxon>
        <taxon>Azospira</taxon>
    </lineage>
</organism>
<dbReference type="InterPro" id="IPR002078">
    <property type="entry name" value="Sigma_54_int"/>
</dbReference>
<dbReference type="Pfam" id="PF00158">
    <property type="entry name" value="Sigma54_activat"/>
    <property type="match status" value="1"/>
</dbReference>
<evidence type="ECO:0000256" key="6">
    <source>
        <dbReference type="PROSITE-ProRule" id="PRU00169"/>
    </source>
</evidence>
<evidence type="ECO:0000259" key="9">
    <source>
        <dbReference type="PROSITE" id="PS50110"/>
    </source>
</evidence>
<keyword evidence="6" id="KW-0597">Phosphoprotein</keyword>
<evidence type="ECO:0000259" key="8">
    <source>
        <dbReference type="PROSITE" id="PS50045"/>
    </source>
</evidence>
<gene>
    <name evidence="10" type="ORF">IWH25_14880</name>
</gene>
<dbReference type="InterPro" id="IPR009057">
    <property type="entry name" value="Homeodomain-like_sf"/>
</dbReference>
<dbReference type="PANTHER" id="PTHR32071:SF91">
    <property type="entry name" value="TUNGSTATE-RESPONSIVE TWO COMPONENT SIGMA54-DEPENDENT SIGNAL TRANSDUCTION SYSTEM RESPONSE REGULATOR FIS FAMILY"/>
    <property type="match status" value="1"/>
</dbReference>
<dbReference type="SMART" id="SM00448">
    <property type="entry name" value="REC"/>
    <property type="match status" value="1"/>
</dbReference>
<dbReference type="CDD" id="cd00009">
    <property type="entry name" value="AAA"/>
    <property type="match status" value="1"/>
</dbReference>
<dbReference type="SUPFAM" id="SSF46689">
    <property type="entry name" value="Homeodomain-like"/>
    <property type="match status" value="1"/>
</dbReference>
<evidence type="ECO:0000256" key="5">
    <source>
        <dbReference type="ARBA" id="ARBA00023163"/>
    </source>
</evidence>
<dbReference type="PROSITE" id="PS00688">
    <property type="entry name" value="SIGMA54_INTERACT_3"/>
    <property type="match status" value="1"/>
</dbReference>
<dbReference type="PROSITE" id="PS50110">
    <property type="entry name" value="RESPONSE_REGULATORY"/>
    <property type="match status" value="1"/>
</dbReference>
<dbReference type="PANTHER" id="PTHR32071">
    <property type="entry name" value="TRANSCRIPTIONAL REGULATORY PROTEIN"/>
    <property type="match status" value="1"/>
</dbReference>
<dbReference type="GO" id="GO:0000160">
    <property type="term" value="P:phosphorelay signal transduction system"/>
    <property type="evidence" value="ECO:0007669"/>
    <property type="project" value="InterPro"/>
</dbReference>
<dbReference type="InterPro" id="IPR001789">
    <property type="entry name" value="Sig_transdc_resp-reg_receiver"/>
</dbReference>
<evidence type="ECO:0000256" key="4">
    <source>
        <dbReference type="ARBA" id="ARBA00023125"/>
    </source>
</evidence>
<dbReference type="KEGG" id="ares:IWH25_14880"/>
<dbReference type="Gene3D" id="3.40.50.300">
    <property type="entry name" value="P-loop containing nucleotide triphosphate hydrolases"/>
    <property type="match status" value="1"/>
</dbReference>
<dbReference type="SUPFAM" id="SSF52540">
    <property type="entry name" value="P-loop containing nucleoside triphosphate hydrolases"/>
    <property type="match status" value="1"/>
</dbReference>
<proteinExistence type="predicted"/>
<dbReference type="GO" id="GO:0005524">
    <property type="term" value="F:ATP binding"/>
    <property type="evidence" value="ECO:0007669"/>
    <property type="project" value="UniProtKB-KW"/>
</dbReference>
<dbReference type="GO" id="GO:0006355">
    <property type="term" value="P:regulation of DNA-templated transcription"/>
    <property type="evidence" value="ECO:0007669"/>
    <property type="project" value="InterPro"/>
</dbReference>
<dbReference type="Gene3D" id="1.10.10.60">
    <property type="entry name" value="Homeodomain-like"/>
    <property type="match status" value="1"/>
</dbReference>
<evidence type="ECO:0000313" key="11">
    <source>
        <dbReference type="Proteomes" id="UP000663444"/>
    </source>
</evidence>
<keyword evidence="11" id="KW-1185">Reference proteome</keyword>
<dbReference type="FunFam" id="3.40.50.300:FF:000006">
    <property type="entry name" value="DNA-binding transcriptional regulator NtrC"/>
    <property type="match status" value="1"/>
</dbReference>
<feature type="domain" description="Sigma-54 factor interaction" evidence="8">
    <location>
        <begin position="158"/>
        <end position="387"/>
    </location>
</feature>
<dbReference type="InterPro" id="IPR025943">
    <property type="entry name" value="Sigma_54_int_dom_ATP-bd_2"/>
</dbReference>
<dbReference type="InterPro" id="IPR003593">
    <property type="entry name" value="AAA+_ATPase"/>
</dbReference>
<dbReference type="EMBL" id="CP064781">
    <property type="protein sequence ID" value="QRJ65760.1"/>
    <property type="molecule type" value="Genomic_DNA"/>
</dbReference>